<name>A0ACC0W405_9STRA</name>
<keyword evidence="2" id="KW-1185">Reference proteome</keyword>
<comment type="caution">
    <text evidence="1">The sequence shown here is derived from an EMBL/GenBank/DDBJ whole genome shotgun (WGS) entry which is preliminary data.</text>
</comment>
<evidence type="ECO:0000313" key="2">
    <source>
        <dbReference type="Proteomes" id="UP001163321"/>
    </source>
</evidence>
<dbReference type="EMBL" id="CM047583">
    <property type="protein sequence ID" value="KAI9913538.1"/>
    <property type="molecule type" value="Genomic_DNA"/>
</dbReference>
<protein>
    <submittedName>
        <fullName evidence="1">Uncharacterized protein</fullName>
    </submittedName>
</protein>
<organism evidence="1 2">
    <name type="scientific">Peronosclerospora sorghi</name>
    <dbReference type="NCBI Taxonomy" id="230839"/>
    <lineage>
        <taxon>Eukaryota</taxon>
        <taxon>Sar</taxon>
        <taxon>Stramenopiles</taxon>
        <taxon>Oomycota</taxon>
        <taxon>Peronosporomycetes</taxon>
        <taxon>Peronosporales</taxon>
        <taxon>Peronosporaceae</taxon>
        <taxon>Peronosclerospora</taxon>
    </lineage>
</organism>
<reference evidence="1 2" key="1">
    <citation type="journal article" date="2022" name="bioRxiv">
        <title>The genome of the oomycete Peronosclerospora sorghi, a cosmopolitan pathogen of maize and sorghum, is inflated with dispersed pseudogenes.</title>
        <authorList>
            <person name="Fletcher K."/>
            <person name="Martin F."/>
            <person name="Isakeit T."/>
            <person name="Cavanaugh K."/>
            <person name="Magill C."/>
            <person name="Michelmore R."/>
        </authorList>
    </citation>
    <scope>NUCLEOTIDE SEQUENCE [LARGE SCALE GENOMIC DNA]</scope>
    <source>
        <strain evidence="1">P6</strain>
    </source>
</reference>
<accession>A0ACC0W405</accession>
<sequence>MTHLVSKLYETSVNPFVMCTLELYLSLLLMVSLFHSPDPDLEDIRELQTTYHMGWVPVLSTVTLLHGAKLLGQYGPDPENFDRNLLKLKIAMWIYAFTELVVDKKMVVKSDPAFTNEDHETMFKHAVRDVILRQREQSMAATMQEFVDEAATRSSYENQNSIPIEHQESETTKYGTLAMYAI</sequence>
<evidence type="ECO:0000313" key="1">
    <source>
        <dbReference type="EMBL" id="KAI9913538.1"/>
    </source>
</evidence>
<proteinExistence type="predicted"/>
<gene>
    <name evidence="1" type="ORF">PsorP6_005132</name>
</gene>
<dbReference type="Proteomes" id="UP001163321">
    <property type="component" value="Chromosome 4"/>
</dbReference>